<name>A0ABN3FHT3_9ACTN</name>
<dbReference type="EMBL" id="BAAASD010000003">
    <property type="protein sequence ID" value="GAA2330238.1"/>
    <property type="molecule type" value="Genomic_DNA"/>
</dbReference>
<evidence type="ECO:0008006" key="3">
    <source>
        <dbReference type="Google" id="ProtNLM"/>
    </source>
</evidence>
<keyword evidence="2" id="KW-1185">Reference proteome</keyword>
<gene>
    <name evidence="1" type="ORF">GCM10010246_11410</name>
</gene>
<dbReference type="Proteomes" id="UP001500253">
    <property type="component" value="Unassembled WGS sequence"/>
</dbReference>
<evidence type="ECO:0000313" key="1">
    <source>
        <dbReference type="EMBL" id="GAA2330238.1"/>
    </source>
</evidence>
<sequence>MGALVGLLAACGGDSEGRQGEAGPGRATRALSEGELDRAALTASEAEGFSVERVGAEAIEFATREAADKPACQPLTEASALVAYGPKAKAEAYRVYKATKDDLSVHGITAHLMSYGEDEAKAKLRRVRAAVKACSGGFAVGGDGEDGVSYSAVRPLAGVEAGSEVVAYRLVVELPGGRSMPHTYVVARSGPLVVAYEGVDAVRSKAVEVPEAMVVRQIAKLEKAAS</sequence>
<proteinExistence type="predicted"/>
<accession>A0ABN3FHT3</accession>
<dbReference type="RefSeq" id="WP_346173372.1">
    <property type="nucleotide sequence ID" value="NZ_BAAASD010000003.1"/>
</dbReference>
<organism evidence="1 2">
    <name type="scientific">Streptomyces cuspidosporus</name>
    <dbReference type="NCBI Taxonomy" id="66882"/>
    <lineage>
        <taxon>Bacteria</taxon>
        <taxon>Bacillati</taxon>
        <taxon>Actinomycetota</taxon>
        <taxon>Actinomycetes</taxon>
        <taxon>Kitasatosporales</taxon>
        <taxon>Streptomycetaceae</taxon>
        <taxon>Streptomyces</taxon>
    </lineage>
</organism>
<protein>
    <recommendedName>
        <fullName evidence="3">Lipoprotein</fullName>
    </recommendedName>
</protein>
<reference evidence="1 2" key="1">
    <citation type="journal article" date="2019" name="Int. J. Syst. Evol. Microbiol.">
        <title>The Global Catalogue of Microorganisms (GCM) 10K type strain sequencing project: providing services to taxonomists for standard genome sequencing and annotation.</title>
        <authorList>
            <consortium name="The Broad Institute Genomics Platform"/>
            <consortium name="The Broad Institute Genome Sequencing Center for Infectious Disease"/>
            <person name="Wu L."/>
            <person name="Ma J."/>
        </authorList>
    </citation>
    <scope>NUCLEOTIDE SEQUENCE [LARGE SCALE GENOMIC DNA]</scope>
    <source>
        <strain evidence="1 2">JCM 4316</strain>
    </source>
</reference>
<comment type="caution">
    <text evidence="1">The sequence shown here is derived from an EMBL/GenBank/DDBJ whole genome shotgun (WGS) entry which is preliminary data.</text>
</comment>
<evidence type="ECO:0000313" key="2">
    <source>
        <dbReference type="Proteomes" id="UP001500253"/>
    </source>
</evidence>